<organism evidence="2 3">
    <name type="scientific">Cohnella zeiphila</name>
    <dbReference type="NCBI Taxonomy" id="2761120"/>
    <lineage>
        <taxon>Bacteria</taxon>
        <taxon>Bacillati</taxon>
        <taxon>Bacillota</taxon>
        <taxon>Bacilli</taxon>
        <taxon>Bacillales</taxon>
        <taxon>Paenibacillaceae</taxon>
        <taxon>Cohnella</taxon>
    </lineage>
</organism>
<dbReference type="RefSeq" id="WP_185133376.1">
    <property type="nucleotide sequence ID" value="NZ_JACJVO010000053.1"/>
</dbReference>
<dbReference type="PANTHER" id="PTHR41324">
    <property type="entry name" value="MEMBRANE PROTEIN-RELATED"/>
    <property type="match status" value="1"/>
</dbReference>
<keyword evidence="1" id="KW-0472">Membrane</keyword>
<comment type="caution">
    <text evidence="2">The sequence shown here is derived from an EMBL/GenBank/DDBJ whole genome shotgun (WGS) entry which is preliminary data.</text>
</comment>
<feature type="transmembrane region" description="Helical" evidence="1">
    <location>
        <begin position="240"/>
        <end position="262"/>
    </location>
</feature>
<evidence type="ECO:0000313" key="2">
    <source>
        <dbReference type="EMBL" id="MBB6735724.1"/>
    </source>
</evidence>
<keyword evidence="1" id="KW-0812">Transmembrane</keyword>
<proteinExistence type="predicted"/>
<evidence type="ECO:0000256" key="1">
    <source>
        <dbReference type="SAM" id="Phobius"/>
    </source>
</evidence>
<keyword evidence="3" id="KW-1185">Reference proteome</keyword>
<sequence length="305" mass="33530">MKIGWKSVAWSAAALLLLLSIPTKLVVVTLFLLMVPVVVLYTVLKPASFALHLIGIGIAAYLLLGTYSLVSLTFGLFFLIPSIVMGHMYKKHLSARTIITATSLILLAQLLVELVIFSVQYDMDLSSQLSTLFEEGLLQLQTSASGALLPADWAHTTAASLSDAITKMLPSLLVLTSFLLAAIGHIFTRQSLKLIGVVAPAMTPMKNWRLPRSLIFFYLIAIIITISVSPDSGSFWSLSAFNAVPVLRFAFTAQAIAFFFYLADAKKWPRIVPILIAVPLVMFPQTFYLIGLIDTAFPLRKYFVK</sequence>
<feature type="transmembrane region" description="Helical" evidence="1">
    <location>
        <begin position="209"/>
        <end position="228"/>
    </location>
</feature>
<reference evidence="2 3" key="1">
    <citation type="submission" date="2020-08" db="EMBL/GenBank/DDBJ databases">
        <title>Cohnella phylogeny.</title>
        <authorList>
            <person name="Dunlap C."/>
        </authorList>
    </citation>
    <scope>NUCLEOTIDE SEQUENCE [LARGE SCALE GENOMIC DNA]</scope>
    <source>
        <strain evidence="2 3">CBP 2801</strain>
    </source>
</reference>
<feature type="transmembrane region" description="Helical" evidence="1">
    <location>
        <begin position="12"/>
        <end position="43"/>
    </location>
</feature>
<feature type="transmembrane region" description="Helical" evidence="1">
    <location>
        <begin position="168"/>
        <end position="188"/>
    </location>
</feature>
<dbReference type="AlphaFoldDB" id="A0A7X0ST86"/>
<dbReference type="Proteomes" id="UP000564644">
    <property type="component" value="Unassembled WGS sequence"/>
</dbReference>
<dbReference type="EMBL" id="JACJVO010000053">
    <property type="protein sequence ID" value="MBB6735724.1"/>
    <property type="molecule type" value="Genomic_DNA"/>
</dbReference>
<feature type="transmembrane region" description="Helical" evidence="1">
    <location>
        <begin position="49"/>
        <end position="80"/>
    </location>
</feature>
<feature type="transmembrane region" description="Helical" evidence="1">
    <location>
        <begin position="101"/>
        <end position="121"/>
    </location>
</feature>
<dbReference type="InterPro" id="IPR018710">
    <property type="entry name" value="DUF2232"/>
</dbReference>
<gene>
    <name evidence="2" type="ORF">H7C18_32915</name>
</gene>
<dbReference type="PANTHER" id="PTHR41324:SF1">
    <property type="entry name" value="DUF2232 DOMAIN-CONTAINING PROTEIN"/>
    <property type="match status" value="1"/>
</dbReference>
<dbReference type="Pfam" id="PF09991">
    <property type="entry name" value="DUF2232"/>
    <property type="match status" value="1"/>
</dbReference>
<accession>A0A7X0ST86</accession>
<protein>
    <submittedName>
        <fullName evidence="2">DUF2232 domain-containing protein</fullName>
    </submittedName>
</protein>
<name>A0A7X0ST86_9BACL</name>
<evidence type="ECO:0000313" key="3">
    <source>
        <dbReference type="Proteomes" id="UP000564644"/>
    </source>
</evidence>
<keyword evidence="1" id="KW-1133">Transmembrane helix</keyword>
<feature type="transmembrane region" description="Helical" evidence="1">
    <location>
        <begin position="274"/>
        <end position="293"/>
    </location>
</feature>